<name>A0ABT3XP69_9FLAO</name>
<keyword evidence="2" id="KW-1185">Reference proteome</keyword>
<proteinExistence type="predicted"/>
<reference evidence="1" key="1">
    <citation type="submission" date="2022-10" db="EMBL/GenBank/DDBJ databases">
        <title>Chryseobacterium sp. nov., a novel bacterial species.</title>
        <authorList>
            <person name="Cao Y."/>
        </authorList>
    </citation>
    <scope>NUCLEOTIDE SEQUENCE</scope>
    <source>
        <strain evidence="1">CCTCC AB2015118</strain>
    </source>
</reference>
<accession>A0ABT3XP69</accession>
<dbReference type="EMBL" id="JAOVZW010000008">
    <property type="protein sequence ID" value="MCX8523910.1"/>
    <property type="molecule type" value="Genomic_DNA"/>
</dbReference>
<protein>
    <submittedName>
        <fullName evidence="1">Uncharacterized protein</fullName>
    </submittedName>
</protein>
<organism evidence="1 2">
    <name type="scientific">Chryseobacterium formosus</name>
    <dbReference type="NCBI Taxonomy" id="1537363"/>
    <lineage>
        <taxon>Bacteria</taxon>
        <taxon>Pseudomonadati</taxon>
        <taxon>Bacteroidota</taxon>
        <taxon>Flavobacteriia</taxon>
        <taxon>Flavobacteriales</taxon>
        <taxon>Weeksellaceae</taxon>
        <taxon>Chryseobacterium group</taxon>
        <taxon>Chryseobacterium</taxon>
    </lineage>
</organism>
<evidence type="ECO:0000313" key="1">
    <source>
        <dbReference type="EMBL" id="MCX8523910.1"/>
    </source>
</evidence>
<gene>
    <name evidence="1" type="ORF">OF897_08225</name>
</gene>
<sequence length="68" mass="7940">MADIDIQEIINSLTIVSNKRNYWFIRTHGGDFYETFLDNDYIAIGYDDIRLSAINNAHNNKNLLKSFL</sequence>
<comment type="caution">
    <text evidence="1">The sequence shown here is derived from an EMBL/GenBank/DDBJ whole genome shotgun (WGS) entry which is preliminary data.</text>
</comment>
<dbReference type="Proteomes" id="UP001073122">
    <property type="component" value="Unassembled WGS sequence"/>
</dbReference>
<dbReference type="RefSeq" id="WP_267265213.1">
    <property type="nucleotide sequence ID" value="NZ_JAOVZW010000008.1"/>
</dbReference>
<evidence type="ECO:0000313" key="2">
    <source>
        <dbReference type="Proteomes" id="UP001073122"/>
    </source>
</evidence>